<dbReference type="Proteomes" id="UP001164746">
    <property type="component" value="Chromosome 10"/>
</dbReference>
<keyword evidence="2" id="KW-1185">Reference proteome</keyword>
<evidence type="ECO:0000313" key="2">
    <source>
        <dbReference type="Proteomes" id="UP001164746"/>
    </source>
</evidence>
<organism evidence="1 2">
    <name type="scientific">Mya arenaria</name>
    <name type="common">Soft-shell clam</name>
    <dbReference type="NCBI Taxonomy" id="6604"/>
    <lineage>
        <taxon>Eukaryota</taxon>
        <taxon>Metazoa</taxon>
        <taxon>Spiralia</taxon>
        <taxon>Lophotrochozoa</taxon>
        <taxon>Mollusca</taxon>
        <taxon>Bivalvia</taxon>
        <taxon>Autobranchia</taxon>
        <taxon>Heteroconchia</taxon>
        <taxon>Euheterodonta</taxon>
        <taxon>Imparidentia</taxon>
        <taxon>Neoheterodontei</taxon>
        <taxon>Myida</taxon>
        <taxon>Myoidea</taxon>
        <taxon>Myidae</taxon>
        <taxon>Mya</taxon>
    </lineage>
</organism>
<evidence type="ECO:0000313" key="1">
    <source>
        <dbReference type="EMBL" id="WAR17957.1"/>
    </source>
</evidence>
<dbReference type="InterPro" id="IPR027417">
    <property type="entry name" value="P-loop_NTPase"/>
</dbReference>
<dbReference type="Gene3D" id="3.40.50.300">
    <property type="entry name" value="P-loop containing nucleotide triphosphate hydrolases"/>
    <property type="match status" value="1"/>
</dbReference>
<dbReference type="EMBL" id="CP111021">
    <property type="protein sequence ID" value="WAR17957.1"/>
    <property type="molecule type" value="Genomic_DNA"/>
</dbReference>
<protein>
    <submittedName>
        <fullName evidence="1">Uncharacterized protein</fullName>
    </submittedName>
</protein>
<reference evidence="1" key="1">
    <citation type="submission" date="2022-11" db="EMBL/GenBank/DDBJ databases">
        <title>Centuries of genome instability and evolution in soft-shell clam transmissible cancer (bioRxiv).</title>
        <authorList>
            <person name="Hart S.F.M."/>
            <person name="Yonemitsu M.A."/>
            <person name="Giersch R.M."/>
            <person name="Beal B.F."/>
            <person name="Arriagada G."/>
            <person name="Davis B.W."/>
            <person name="Ostrander E.A."/>
            <person name="Goff S.P."/>
            <person name="Metzger M.J."/>
        </authorList>
    </citation>
    <scope>NUCLEOTIDE SEQUENCE</scope>
    <source>
        <strain evidence="1">MELC-2E11</strain>
        <tissue evidence="1">Siphon/mantle</tissue>
    </source>
</reference>
<sequence length="526" mass="59170">MVNGRYTFSLRQCTHFVSLIQVRDVGKHIRHAPGLEVTDDDLKVRLTDLKTLFADPTFNKENPLAQDALDQLDQLEKDKLVIRPSDIEAALDLKKVVVELGSGLERKASALGDVLDCKTDEGVNAIQDAKDRAIQDISGLSEEKQASFKSDLNKTLIKYHRENNSTLTLGHFLETIDGLDDFYIPPNISIVIPQSMQTYETSKEHTTKPLENLEQLFSSKGIIILTADAGVGKTSFCKFLVASWCKVQEGSADVKPMTSYETSAFVHAVQIQHVESHLPNPMFALQLLCVYHNKRSENKTFPTNDYGSKEYCTESYSHTHELTSLGKTRSHVYANMIELMLRSAEKKDKSLVQGLSELYKTNDQTHALPECFDERNYTCCALAKLLVDVGKLAAYSLLDDNKSLIEEHRIRKLTKDETTVLLKSGLLSNTSLKTISEERRLYTFLHQTYKEMLACVFLSSQDLDSDVWKKGGVFYSSELIDYQSTITLTHKECSDNGVKTPRIWLKHALLGKDSGIGPHHALLQES</sequence>
<feature type="non-terminal residue" evidence="1">
    <location>
        <position position="1"/>
    </location>
</feature>
<gene>
    <name evidence="1" type="ORF">MAR_032551</name>
</gene>
<proteinExistence type="predicted"/>
<name>A0ABY7F8K7_MYAAR</name>
<accession>A0ABY7F8K7</accession>